<dbReference type="AlphaFoldDB" id="A0A0K2UV86"/>
<accession>A0A0K2UV86</accession>
<protein>
    <submittedName>
        <fullName evidence="1">Uncharacterized protein</fullName>
    </submittedName>
</protein>
<name>A0A0K2UV86_LEPSM</name>
<proteinExistence type="predicted"/>
<evidence type="ECO:0000313" key="1">
    <source>
        <dbReference type="EMBL" id="CDW41975.1"/>
    </source>
</evidence>
<reference evidence="1" key="1">
    <citation type="submission" date="2014-05" db="EMBL/GenBank/DDBJ databases">
        <authorList>
            <person name="Chronopoulou M."/>
        </authorList>
    </citation>
    <scope>NUCLEOTIDE SEQUENCE</scope>
    <source>
        <tissue evidence="1">Whole organism</tissue>
    </source>
</reference>
<organism evidence="1">
    <name type="scientific">Lepeophtheirus salmonis</name>
    <name type="common">Salmon louse</name>
    <name type="synonym">Caligus salmonis</name>
    <dbReference type="NCBI Taxonomy" id="72036"/>
    <lineage>
        <taxon>Eukaryota</taxon>
        <taxon>Metazoa</taxon>
        <taxon>Ecdysozoa</taxon>
        <taxon>Arthropoda</taxon>
        <taxon>Crustacea</taxon>
        <taxon>Multicrustacea</taxon>
        <taxon>Hexanauplia</taxon>
        <taxon>Copepoda</taxon>
        <taxon>Siphonostomatoida</taxon>
        <taxon>Caligidae</taxon>
        <taxon>Lepeophtheirus</taxon>
    </lineage>
</organism>
<sequence length="34" mass="4153">MYVLCKILYRQLKIVLLKKINPETKIHYFTGKEK</sequence>
<dbReference type="EMBL" id="HACA01024614">
    <property type="protein sequence ID" value="CDW41975.1"/>
    <property type="molecule type" value="Transcribed_RNA"/>
</dbReference>